<name>G0MQI9_CAEBE</name>
<gene>
    <name evidence="1" type="ORF">CAEBREN_20201</name>
</gene>
<evidence type="ECO:0000313" key="2">
    <source>
        <dbReference type="Proteomes" id="UP000008068"/>
    </source>
</evidence>
<dbReference type="AlphaFoldDB" id="G0MQI9"/>
<protein>
    <submittedName>
        <fullName evidence="1">Uncharacterized protein</fullName>
    </submittedName>
</protein>
<dbReference type="HOGENOM" id="CLU_3108378_0_0_1"/>
<sequence>MIVAIDRQLMMLRPQFRKTTRPRKTVSGLLLALYCKKDGITLLRVHIHRRS</sequence>
<dbReference type="InParanoid" id="G0MQI9"/>
<keyword evidence="2" id="KW-1185">Reference proteome</keyword>
<proteinExistence type="predicted"/>
<dbReference type="EMBL" id="GL379807">
    <property type="protein sequence ID" value="EGT41498.1"/>
    <property type="molecule type" value="Genomic_DNA"/>
</dbReference>
<reference evidence="2" key="1">
    <citation type="submission" date="2011-07" db="EMBL/GenBank/DDBJ databases">
        <authorList>
            <consortium name="Caenorhabditis brenneri Sequencing and Analysis Consortium"/>
            <person name="Wilson R.K."/>
        </authorList>
    </citation>
    <scope>NUCLEOTIDE SEQUENCE [LARGE SCALE GENOMIC DNA]</scope>
    <source>
        <strain evidence="2">PB2801</strain>
    </source>
</reference>
<evidence type="ECO:0000313" key="1">
    <source>
        <dbReference type="EMBL" id="EGT41498.1"/>
    </source>
</evidence>
<dbReference type="Proteomes" id="UP000008068">
    <property type="component" value="Unassembled WGS sequence"/>
</dbReference>
<organism evidence="2">
    <name type="scientific">Caenorhabditis brenneri</name>
    <name type="common">Nematode worm</name>
    <dbReference type="NCBI Taxonomy" id="135651"/>
    <lineage>
        <taxon>Eukaryota</taxon>
        <taxon>Metazoa</taxon>
        <taxon>Ecdysozoa</taxon>
        <taxon>Nematoda</taxon>
        <taxon>Chromadorea</taxon>
        <taxon>Rhabditida</taxon>
        <taxon>Rhabditina</taxon>
        <taxon>Rhabditomorpha</taxon>
        <taxon>Rhabditoidea</taxon>
        <taxon>Rhabditidae</taxon>
        <taxon>Peloderinae</taxon>
        <taxon>Caenorhabditis</taxon>
    </lineage>
</organism>
<accession>G0MQI9</accession>